<evidence type="ECO:0000259" key="1">
    <source>
        <dbReference type="Pfam" id="PF23584"/>
    </source>
</evidence>
<keyword evidence="3" id="KW-1185">Reference proteome</keyword>
<proteinExistence type="predicted"/>
<dbReference type="Pfam" id="PF23584">
    <property type="entry name" value="DUF7136"/>
    <property type="match status" value="1"/>
</dbReference>
<sequence>MNWLPNAKRIRLGIAAAAAAAAAATLCRGQSVLGDIPLPQTIEVDLVFPRNETYAPLVYFPIVFAIRNPQAFWASGIRGSWDIWGWDWENGTNWDWNVGDLVLLNTSSSSGPYVMAWDAQNFVNQSGTYELRALFDGTNCTITPPGPYGGPPIVSSSGMGRVISVYFTIAAGGKAPDLLAGGPCPQPGMAFRIEEALHTNDSSTYDEDGSDAPVPCLLTAPFEDEGGPAPDPCGFRIDQTVVNNLTSAIMTRAGCNTSDPKSTPTAVWPNLTEPCPTKSGAAPRIPSPRGLSVACVLIGVVWLGSSAVLGRG</sequence>
<dbReference type="EMBL" id="JAZHXJ010000712">
    <property type="protein sequence ID" value="KAL1853193.1"/>
    <property type="molecule type" value="Genomic_DNA"/>
</dbReference>
<evidence type="ECO:0000313" key="2">
    <source>
        <dbReference type="EMBL" id="KAL1853193.1"/>
    </source>
</evidence>
<dbReference type="InterPro" id="IPR055560">
    <property type="entry name" value="DUF7136"/>
</dbReference>
<dbReference type="Proteomes" id="UP001586593">
    <property type="component" value="Unassembled WGS sequence"/>
</dbReference>
<organism evidence="2 3">
    <name type="scientific">Phialemonium thermophilum</name>
    <dbReference type="NCBI Taxonomy" id="223376"/>
    <lineage>
        <taxon>Eukaryota</taxon>
        <taxon>Fungi</taxon>
        <taxon>Dikarya</taxon>
        <taxon>Ascomycota</taxon>
        <taxon>Pezizomycotina</taxon>
        <taxon>Sordariomycetes</taxon>
        <taxon>Sordariomycetidae</taxon>
        <taxon>Cephalothecales</taxon>
        <taxon>Cephalothecaceae</taxon>
        <taxon>Phialemonium</taxon>
    </lineage>
</organism>
<comment type="caution">
    <text evidence="2">The sequence shown here is derived from an EMBL/GenBank/DDBJ whole genome shotgun (WGS) entry which is preliminary data.</text>
</comment>
<protein>
    <recommendedName>
        <fullName evidence="1">DUF7136 domain-containing protein</fullName>
    </recommendedName>
</protein>
<feature type="domain" description="DUF7136" evidence="1">
    <location>
        <begin position="39"/>
        <end position="261"/>
    </location>
</feature>
<evidence type="ECO:0000313" key="3">
    <source>
        <dbReference type="Proteomes" id="UP001586593"/>
    </source>
</evidence>
<gene>
    <name evidence="2" type="ORF">VTK73DRAFT_9059</name>
</gene>
<reference evidence="2 3" key="1">
    <citation type="journal article" date="2024" name="Commun. Biol.">
        <title>Comparative genomic analysis of thermophilic fungi reveals convergent evolutionary adaptations and gene losses.</title>
        <authorList>
            <person name="Steindorff A.S."/>
            <person name="Aguilar-Pontes M.V."/>
            <person name="Robinson A.J."/>
            <person name="Andreopoulos B."/>
            <person name="LaButti K."/>
            <person name="Kuo A."/>
            <person name="Mondo S."/>
            <person name="Riley R."/>
            <person name="Otillar R."/>
            <person name="Haridas S."/>
            <person name="Lipzen A."/>
            <person name="Grimwood J."/>
            <person name="Schmutz J."/>
            <person name="Clum A."/>
            <person name="Reid I.D."/>
            <person name="Moisan M.C."/>
            <person name="Butler G."/>
            <person name="Nguyen T.T.M."/>
            <person name="Dewar K."/>
            <person name="Conant G."/>
            <person name="Drula E."/>
            <person name="Henrissat B."/>
            <person name="Hansel C."/>
            <person name="Singer S."/>
            <person name="Hutchinson M.I."/>
            <person name="de Vries R.P."/>
            <person name="Natvig D.O."/>
            <person name="Powell A.J."/>
            <person name="Tsang A."/>
            <person name="Grigoriev I.V."/>
        </authorList>
    </citation>
    <scope>NUCLEOTIDE SEQUENCE [LARGE SCALE GENOMIC DNA]</scope>
    <source>
        <strain evidence="2 3">ATCC 24622</strain>
    </source>
</reference>
<name>A0ABR3W4U5_9PEZI</name>
<accession>A0ABR3W4U5</accession>